<evidence type="ECO:0000313" key="2">
    <source>
        <dbReference type="Proteomes" id="UP000070134"/>
    </source>
</evidence>
<dbReference type="EMBL" id="CP014518">
    <property type="protein sequence ID" value="AMM31714.1"/>
    <property type="molecule type" value="Genomic_DNA"/>
</dbReference>
<accession>A0A126ZYS1</accession>
<protein>
    <submittedName>
        <fullName evidence="1">Uncharacterized protein</fullName>
    </submittedName>
</protein>
<reference evidence="1 2" key="1">
    <citation type="submission" date="2016-02" db="EMBL/GenBank/DDBJ databases">
        <title>Complete genome of Sinomonas atrocyanea KCTC 3377.</title>
        <authorList>
            <person name="Kim K.M."/>
        </authorList>
    </citation>
    <scope>NUCLEOTIDE SEQUENCE [LARGE SCALE GENOMIC DNA]</scope>
    <source>
        <strain evidence="1 2">KCTC 3377</strain>
    </source>
</reference>
<dbReference type="AlphaFoldDB" id="A0A126ZYS1"/>
<dbReference type="Proteomes" id="UP000070134">
    <property type="component" value="Chromosome"/>
</dbReference>
<sequence>MPHPEPASPLHETMLEMLHEARRRGMAHSEHSLPVCELLLEIHAPAGVVAGEPCKACREPWPCKTVLDILGGLEPAAGPPAPAASSEDTLTPGGVVYTYFAAPADELAASTIRQSGTSDAAELPLSGSPAVEDAGFDPVLQCGTLEAILIGRAYEEIEASPGWGRLVAEHDGGERYVVALTDELTSALALSTADGRRTAARQWAQTEAFFGEADPEVLASRLDELSELARTARRSGARLYCRVCV</sequence>
<dbReference type="RefSeq" id="WP_141305705.1">
    <property type="nucleotide sequence ID" value="NZ_BJMO01000071.1"/>
</dbReference>
<proteinExistence type="predicted"/>
<dbReference type="KEGG" id="satk:SA2016_1030"/>
<keyword evidence="2" id="KW-1185">Reference proteome</keyword>
<gene>
    <name evidence="1" type="ORF">SA2016_1030</name>
</gene>
<name>A0A126ZYS1_9MICC</name>
<dbReference type="OrthoDB" id="3537879at2"/>
<organism evidence="1 2">
    <name type="scientific">Sinomonas atrocyanea</name>
    <dbReference type="NCBI Taxonomy" id="37927"/>
    <lineage>
        <taxon>Bacteria</taxon>
        <taxon>Bacillati</taxon>
        <taxon>Actinomycetota</taxon>
        <taxon>Actinomycetes</taxon>
        <taxon>Micrococcales</taxon>
        <taxon>Micrococcaceae</taxon>
        <taxon>Sinomonas</taxon>
    </lineage>
</organism>
<evidence type="ECO:0000313" key="1">
    <source>
        <dbReference type="EMBL" id="AMM31714.1"/>
    </source>
</evidence>